<evidence type="ECO:0000256" key="6">
    <source>
        <dbReference type="HAMAP-Rule" id="MF_00175"/>
    </source>
</evidence>
<dbReference type="GO" id="GO:0008270">
    <property type="term" value="F:zinc ion binding"/>
    <property type="evidence" value="ECO:0007669"/>
    <property type="project" value="UniProtKB-UniRule"/>
</dbReference>
<dbReference type="InterPro" id="IPR003959">
    <property type="entry name" value="ATPase_AAA_core"/>
</dbReference>
<keyword evidence="9" id="KW-0645">Protease</keyword>
<dbReference type="InterPro" id="IPR010603">
    <property type="entry name" value="Znf_CppX_C4"/>
</dbReference>
<dbReference type="FunFam" id="1.10.8.60:FF:000002">
    <property type="entry name" value="ATP-dependent Clp protease ATP-binding subunit ClpX"/>
    <property type="match status" value="1"/>
</dbReference>
<dbReference type="Gene3D" id="6.20.220.10">
    <property type="entry name" value="ClpX chaperone, C4-type zinc finger domain"/>
    <property type="match status" value="1"/>
</dbReference>
<name>B0P7L7_9FIRM</name>
<dbReference type="HOGENOM" id="CLU_014218_8_2_9"/>
<dbReference type="Proteomes" id="UP000003803">
    <property type="component" value="Unassembled WGS sequence"/>
</dbReference>
<reference evidence="9" key="2">
    <citation type="submission" date="2013-09" db="EMBL/GenBank/DDBJ databases">
        <title>Draft genome sequence of Anaerotruncus colihominis(DSM 17241).</title>
        <authorList>
            <person name="Sudarsanam P."/>
            <person name="Ley R."/>
            <person name="Guruge J."/>
            <person name="Turnbaugh P.J."/>
            <person name="Mahowald M."/>
            <person name="Liep D."/>
            <person name="Gordon J."/>
        </authorList>
    </citation>
    <scope>NUCLEOTIDE SEQUENCE</scope>
    <source>
        <strain evidence="9">DSM 17241</strain>
    </source>
</reference>
<evidence type="ECO:0000256" key="4">
    <source>
        <dbReference type="ARBA" id="ARBA00022840"/>
    </source>
</evidence>
<dbReference type="Gene3D" id="1.10.8.60">
    <property type="match status" value="1"/>
</dbReference>
<dbReference type="InterPro" id="IPR046425">
    <property type="entry name" value="ClpX_bact"/>
</dbReference>
<dbReference type="InterPro" id="IPR059188">
    <property type="entry name" value="Znf_CLPX-like"/>
</dbReference>
<dbReference type="GO" id="GO:0051301">
    <property type="term" value="P:cell division"/>
    <property type="evidence" value="ECO:0007669"/>
    <property type="project" value="TreeGrafter"/>
</dbReference>
<feature type="binding site" evidence="6">
    <location>
        <begin position="150"/>
        <end position="157"/>
    </location>
    <ligand>
        <name>ATP</name>
        <dbReference type="ChEBI" id="CHEBI:30616"/>
    </ligand>
</feature>
<accession>B0P7L7</accession>
<keyword evidence="5 6" id="KW-0143">Chaperone</keyword>
<dbReference type="SUPFAM" id="SSF57716">
    <property type="entry name" value="Glucocorticoid receptor-like (DNA-binding domain)"/>
    <property type="match status" value="1"/>
</dbReference>
<dbReference type="SMART" id="SM01086">
    <property type="entry name" value="ClpB_D2-small"/>
    <property type="match status" value="1"/>
</dbReference>
<dbReference type="SUPFAM" id="SSF52540">
    <property type="entry name" value="P-loop containing nucleoside triphosphate hydrolases"/>
    <property type="match status" value="1"/>
</dbReference>
<dbReference type="InterPro" id="IPR027417">
    <property type="entry name" value="P-loop_NTPase"/>
</dbReference>
<evidence type="ECO:0000256" key="5">
    <source>
        <dbReference type="ARBA" id="ARBA00023186"/>
    </source>
</evidence>
<keyword evidence="9" id="KW-0378">Hydrolase</keyword>
<dbReference type="InterPro" id="IPR003593">
    <property type="entry name" value="AAA+_ATPase"/>
</dbReference>
<comment type="similarity">
    <text evidence="6 7">Belongs to the ClpX chaperone family.</text>
</comment>
<dbReference type="GO" id="GO:0051082">
    <property type="term" value="F:unfolded protein binding"/>
    <property type="evidence" value="ECO:0007669"/>
    <property type="project" value="UniProtKB-UniRule"/>
</dbReference>
<evidence type="ECO:0000313" key="9">
    <source>
        <dbReference type="EMBL" id="EDS12520.1"/>
    </source>
</evidence>
<comment type="function">
    <text evidence="6">ATP-dependent specificity component of the Clp protease. It directs the protease to specific substrates. Can perform chaperone functions in the absence of ClpP.</text>
</comment>
<sequence length="465" mass="51724">MYIKWLKGREQADAVKDNCNGDDGPGRLFMAKNDDQRELRCSFCGKMQNQVQRLIAGPGVCICNECVELCQSVLDDDAPPAPRARQNRQEQQIAVLKPHEIKEKLDEYVIGQERAKIALSVAVYNHYKRIYFGDVGDVELSKTNVLLLGPTGVGKTLLAQTLARMLNVPFAIADATTLTEAGYVGEDVENILLRLLQAADYDVERAQKGIIYIDEIDKISRKSENPSITRDVSGEGVQQALLKILEGTVANVPPQGGRKHPQQEFIQIDTKDILFICGGAFEGIDKIIERRTDKSSLGFSSTLKNVKARDRLVQQVIPQDLVKFGLIPELVGRTPVLTALEALDRDALVRILTEPKNSLVRQYKQLFSLDNVELTFEDGALEAIADKAIERKTGARGLRAILEETLGPLMYDTPSEYTIASVKITKGCVEGTEKPSFVYDTNRRPTRLQISTARRVPARRRETAS</sequence>
<proteinExistence type="inferred from homology"/>
<dbReference type="STRING" id="169435.ERS852551_02951"/>
<dbReference type="InterPro" id="IPR038366">
    <property type="entry name" value="Znf_CppX_C4_sf"/>
</dbReference>
<dbReference type="Gene3D" id="3.40.50.300">
    <property type="entry name" value="P-loop containing nucleotide triphosphate hydrolases"/>
    <property type="match status" value="1"/>
</dbReference>
<dbReference type="PANTHER" id="PTHR48102">
    <property type="entry name" value="ATP-DEPENDENT CLP PROTEASE ATP-BINDING SUBUNIT CLPX-LIKE, MITOCHONDRIAL-RELATED"/>
    <property type="match status" value="1"/>
</dbReference>
<dbReference type="NCBIfam" id="TIGR00382">
    <property type="entry name" value="clpX"/>
    <property type="match status" value="1"/>
</dbReference>
<evidence type="ECO:0000256" key="1">
    <source>
        <dbReference type="ARBA" id="ARBA00022723"/>
    </source>
</evidence>
<comment type="caution">
    <text evidence="9">The sequence shown here is derived from an EMBL/GenBank/DDBJ whole genome shotgun (WGS) entry which is preliminary data.</text>
</comment>
<dbReference type="Pfam" id="PF07724">
    <property type="entry name" value="AAA_2"/>
    <property type="match status" value="1"/>
</dbReference>
<dbReference type="InterPro" id="IPR050052">
    <property type="entry name" value="ATP-dep_Clp_protease_ClpX"/>
</dbReference>
<dbReference type="CDD" id="cd19497">
    <property type="entry name" value="RecA-like_ClpX"/>
    <property type="match status" value="1"/>
</dbReference>
<feature type="binding site" evidence="6 7">
    <location>
        <position position="41"/>
    </location>
    <ligand>
        <name>Zn(2+)</name>
        <dbReference type="ChEBI" id="CHEBI:29105"/>
    </ligand>
</feature>
<dbReference type="InterPro" id="IPR004487">
    <property type="entry name" value="Clp_protease_ATP-bd_su_ClpX"/>
</dbReference>
<dbReference type="GO" id="GO:0051603">
    <property type="term" value="P:proteolysis involved in protein catabolic process"/>
    <property type="evidence" value="ECO:0007669"/>
    <property type="project" value="TreeGrafter"/>
</dbReference>
<feature type="binding site" evidence="6 7">
    <location>
        <position position="44"/>
    </location>
    <ligand>
        <name>Zn(2+)</name>
        <dbReference type="ChEBI" id="CHEBI:29105"/>
    </ligand>
</feature>
<protein>
    <recommendedName>
        <fullName evidence="6">ATP-dependent Clp protease ATP-binding subunit ClpX</fullName>
    </recommendedName>
</protein>
<dbReference type="GO" id="GO:0009376">
    <property type="term" value="C:HslUV protease complex"/>
    <property type="evidence" value="ECO:0007669"/>
    <property type="project" value="TreeGrafter"/>
</dbReference>
<dbReference type="PROSITE" id="PS51902">
    <property type="entry name" value="CLPX_ZB"/>
    <property type="match status" value="1"/>
</dbReference>
<dbReference type="GO" id="GO:0046983">
    <property type="term" value="F:protein dimerization activity"/>
    <property type="evidence" value="ECO:0007669"/>
    <property type="project" value="UniProtKB-UniRule"/>
</dbReference>
<feature type="binding site" evidence="6 7">
    <location>
        <position position="66"/>
    </location>
    <ligand>
        <name>Zn(2+)</name>
        <dbReference type="ChEBI" id="CHEBI:29105"/>
    </ligand>
</feature>
<dbReference type="eggNOG" id="COG1219">
    <property type="taxonomic scope" value="Bacteria"/>
</dbReference>
<evidence type="ECO:0000256" key="3">
    <source>
        <dbReference type="ARBA" id="ARBA00022833"/>
    </source>
</evidence>
<dbReference type="Pfam" id="PF06689">
    <property type="entry name" value="zf-C4_ClpX"/>
    <property type="match status" value="1"/>
</dbReference>
<reference evidence="9" key="1">
    <citation type="submission" date="2007-11" db="EMBL/GenBank/DDBJ databases">
        <authorList>
            <person name="Fulton L."/>
            <person name="Clifton S."/>
            <person name="Fulton B."/>
            <person name="Xu J."/>
            <person name="Minx P."/>
            <person name="Pepin K.H."/>
            <person name="Johnson M."/>
            <person name="Thiruvilangam P."/>
            <person name="Bhonagiri V."/>
            <person name="Nash W.E."/>
            <person name="Mardis E.R."/>
            <person name="Wilson R.K."/>
        </authorList>
    </citation>
    <scope>NUCLEOTIDE SEQUENCE [LARGE SCALE GENOMIC DNA]</scope>
    <source>
        <strain evidence="9">DSM 17241</strain>
    </source>
</reference>
<evidence type="ECO:0000259" key="8">
    <source>
        <dbReference type="PROSITE" id="PS51902"/>
    </source>
</evidence>
<dbReference type="HAMAP" id="MF_00175">
    <property type="entry name" value="ClpX"/>
    <property type="match status" value="1"/>
</dbReference>
<dbReference type="SMART" id="SM00994">
    <property type="entry name" value="zf-C4_ClpX"/>
    <property type="match status" value="1"/>
</dbReference>
<feature type="domain" description="ClpX-type ZB" evidence="8">
    <location>
        <begin position="29"/>
        <end position="82"/>
    </location>
</feature>
<keyword evidence="1 6" id="KW-0479">Metal-binding</keyword>
<dbReference type="FunFam" id="3.40.50.300:FF:000005">
    <property type="entry name" value="ATP-dependent Clp protease ATP-binding subunit ClpX"/>
    <property type="match status" value="1"/>
</dbReference>
<dbReference type="PANTHER" id="PTHR48102:SF7">
    <property type="entry name" value="ATP-DEPENDENT CLP PROTEASE ATP-BINDING SUBUNIT CLPX-LIKE, MITOCHONDRIAL"/>
    <property type="match status" value="1"/>
</dbReference>
<feature type="binding site" evidence="6 7">
    <location>
        <position position="63"/>
    </location>
    <ligand>
        <name>Zn(2+)</name>
        <dbReference type="ChEBI" id="CHEBI:29105"/>
    </ligand>
</feature>
<comment type="subunit">
    <text evidence="6">Component of the ClpX-ClpP complex. Forms a hexameric ring that, in the presence of ATP, binds to fourteen ClpP subunits assembled into a disk-like structure with a central cavity, resembling the structure of eukaryotic proteasomes.</text>
</comment>
<keyword evidence="10" id="KW-1185">Reference proteome</keyword>
<evidence type="ECO:0000256" key="2">
    <source>
        <dbReference type="ARBA" id="ARBA00022741"/>
    </source>
</evidence>
<keyword evidence="3 6" id="KW-0862">Zinc</keyword>
<organism evidence="9 10">
    <name type="scientific">Anaerotruncus colihominis DSM 17241</name>
    <dbReference type="NCBI Taxonomy" id="445972"/>
    <lineage>
        <taxon>Bacteria</taxon>
        <taxon>Bacillati</taxon>
        <taxon>Bacillota</taxon>
        <taxon>Clostridia</taxon>
        <taxon>Eubacteriales</taxon>
        <taxon>Oscillospiraceae</taxon>
        <taxon>Anaerotruncus</taxon>
    </lineage>
</organism>
<dbReference type="SMART" id="SM00382">
    <property type="entry name" value="AAA"/>
    <property type="match status" value="1"/>
</dbReference>
<dbReference type="GO" id="GO:0016887">
    <property type="term" value="F:ATP hydrolysis activity"/>
    <property type="evidence" value="ECO:0007669"/>
    <property type="project" value="InterPro"/>
</dbReference>
<dbReference type="GO" id="GO:0005524">
    <property type="term" value="F:ATP binding"/>
    <property type="evidence" value="ECO:0007669"/>
    <property type="project" value="UniProtKB-UniRule"/>
</dbReference>
<gene>
    <name evidence="6 9" type="primary">clpX</name>
    <name evidence="9" type="ORF">ANACOL_00752</name>
</gene>
<dbReference type="EMBL" id="ABGD02000006">
    <property type="protein sequence ID" value="EDS12520.1"/>
    <property type="molecule type" value="Genomic_DNA"/>
</dbReference>
<dbReference type="InterPro" id="IPR019489">
    <property type="entry name" value="Clp_ATPase_C"/>
</dbReference>
<dbReference type="NCBIfam" id="NF003745">
    <property type="entry name" value="PRK05342.1"/>
    <property type="match status" value="1"/>
</dbReference>
<keyword evidence="2 6" id="KW-0547">Nucleotide-binding</keyword>
<dbReference type="GO" id="GO:0008233">
    <property type="term" value="F:peptidase activity"/>
    <property type="evidence" value="ECO:0007669"/>
    <property type="project" value="UniProtKB-KW"/>
</dbReference>
<dbReference type="Pfam" id="PF10431">
    <property type="entry name" value="ClpB_D2-small"/>
    <property type="match status" value="1"/>
</dbReference>
<evidence type="ECO:0000313" key="10">
    <source>
        <dbReference type="Proteomes" id="UP000003803"/>
    </source>
</evidence>
<keyword evidence="4 6" id="KW-0067">ATP-binding</keyword>
<dbReference type="GO" id="GO:0140662">
    <property type="term" value="F:ATP-dependent protein folding chaperone"/>
    <property type="evidence" value="ECO:0007669"/>
    <property type="project" value="InterPro"/>
</dbReference>
<evidence type="ECO:0000256" key="7">
    <source>
        <dbReference type="PROSITE-ProRule" id="PRU01250"/>
    </source>
</evidence>
<dbReference type="AlphaFoldDB" id="B0P7L7"/>